<proteinExistence type="predicted"/>
<dbReference type="GO" id="GO:0005507">
    <property type="term" value="F:copper ion binding"/>
    <property type="evidence" value="ECO:0007669"/>
    <property type="project" value="InterPro"/>
</dbReference>
<dbReference type="GO" id="GO:0004129">
    <property type="term" value="F:cytochrome-c oxidase activity"/>
    <property type="evidence" value="ECO:0007669"/>
    <property type="project" value="InterPro"/>
</dbReference>
<name>A0A918C3J5_9DEIO</name>
<dbReference type="PANTHER" id="PTHR42838">
    <property type="entry name" value="CYTOCHROME C OXIDASE SUBUNIT II"/>
    <property type="match status" value="1"/>
</dbReference>
<dbReference type="RefSeq" id="WP_189088995.1">
    <property type="nucleotide sequence ID" value="NZ_BMQL01000006.1"/>
</dbReference>
<dbReference type="GO" id="GO:0030313">
    <property type="term" value="C:cell envelope"/>
    <property type="evidence" value="ECO:0007669"/>
    <property type="project" value="UniProtKB-SubCell"/>
</dbReference>
<dbReference type="PANTHER" id="PTHR42838:SF2">
    <property type="entry name" value="NITROUS-OXIDE REDUCTASE"/>
    <property type="match status" value="1"/>
</dbReference>
<evidence type="ECO:0000313" key="6">
    <source>
        <dbReference type="EMBL" id="GGR03260.1"/>
    </source>
</evidence>
<comment type="subcellular location">
    <subcellularLocation>
        <location evidence="1">Cell envelope</location>
    </subcellularLocation>
</comment>
<keyword evidence="3" id="KW-0186">Copper</keyword>
<dbReference type="Gene3D" id="2.60.40.420">
    <property type="entry name" value="Cupredoxins - blue copper proteins"/>
    <property type="match status" value="1"/>
</dbReference>
<evidence type="ECO:0000256" key="2">
    <source>
        <dbReference type="ARBA" id="ARBA00022723"/>
    </source>
</evidence>
<dbReference type="Proteomes" id="UP000603865">
    <property type="component" value="Unassembled WGS sequence"/>
</dbReference>
<evidence type="ECO:0000259" key="5">
    <source>
        <dbReference type="PROSITE" id="PS50857"/>
    </source>
</evidence>
<keyword evidence="7" id="KW-1185">Reference proteome</keyword>
<keyword evidence="4" id="KW-0472">Membrane</keyword>
<keyword evidence="4" id="KW-0812">Transmembrane</keyword>
<reference evidence="6" key="2">
    <citation type="submission" date="2020-09" db="EMBL/GenBank/DDBJ databases">
        <authorList>
            <person name="Sun Q."/>
            <person name="Ohkuma M."/>
        </authorList>
    </citation>
    <scope>NUCLEOTIDE SEQUENCE</scope>
    <source>
        <strain evidence="6">JCM 31311</strain>
    </source>
</reference>
<sequence>MLDHHTIEKYELGWLVVALVLIAMLFAGVLASMISETVPGFFGTKAQYIDPAKLSQTPFATPGLKTGPDGALDAYIVATAFQFQPNVLRVPAGRPVTLHMVSTDVIHGLLLGQGNVNVELIPGQVAVITKVFDHPGSYTSECNEYCGTGHQTMSFKLIVEAAK</sequence>
<feature type="domain" description="Cytochrome oxidase subunit II copper A binding" evidence="5">
    <location>
        <begin position="69"/>
        <end position="163"/>
    </location>
</feature>
<dbReference type="SUPFAM" id="SSF49503">
    <property type="entry name" value="Cupredoxins"/>
    <property type="match status" value="1"/>
</dbReference>
<dbReference type="InterPro" id="IPR051403">
    <property type="entry name" value="NosZ/Cyto_c_oxidase_sub2"/>
</dbReference>
<organism evidence="6 7">
    <name type="scientific">Deinococcus ruber</name>
    <dbReference type="NCBI Taxonomy" id="1848197"/>
    <lineage>
        <taxon>Bacteria</taxon>
        <taxon>Thermotogati</taxon>
        <taxon>Deinococcota</taxon>
        <taxon>Deinococci</taxon>
        <taxon>Deinococcales</taxon>
        <taxon>Deinococcaceae</taxon>
        <taxon>Deinococcus</taxon>
    </lineage>
</organism>
<comment type="caution">
    <text evidence="6">The sequence shown here is derived from an EMBL/GenBank/DDBJ whole genome shotgun (WGS) entry which is preliminary data.</text>
</comment>
<reference evidence="6" key="1">
    <citation type="journal article" date="2014" name="Int. J. Syst. Evol. Microbiol.">
        <title>Complete genome sequence of Corynebacterium casei LMG S-19264T (=DSM 44701T), isolated from a smear-ripened cheese.</title>
        <authorList>
            <consortium name="US DOE Joint Genome Institute (JGI-PGF)"/>
            <person name="Walter F."/>
            <person name="Albersmeier A."/>
            <person name="Kalinowski J."/>
            <person name="Ruckert C."/>
        </authorList>
    </citation>
    <scope>NUCLEOTIDE SEQUENCE</scope>
    <source>
        <strain evidence="6">JCM 31311</strain>
    </source>
</reference>
<evidence type="ECO:0000256" key="4">
    <source>
        <dbReference type="SAM" id="Phobius"/>
    </source>
</evidence>
<dbReference type="InterPro" id="IPR002429">
    <property type="entry name" value="CcO_II-like_C"/>
</dbReference>
<dbReference type="InterPro" id="IPR008972">
    <property type="entry name" value="Cupredoxin"/>
</dbReference>
<evidence type="ECO:0000256" key="3">
    <source>
        <dbReference type="ARBA" id="ARBA00023008"/>
    </source>
</evidence>
<evidence type="ECO:0000256" key="1">
    <source>
        <dbReference type="ARBA" id="ARBA00004196"/>
    </source>
</evidence>
<dbReference type="PROSITE" id="PS00078">
    <property type="entry name" value="COX2"/>
    <property type="match status" value="1"/>
</dbReference>
<keyword evidence="4" id="KW-1133">Transmembrane helix</keyword>
<dbReference type="AlphaFoldDB" id="A0A918C3J5"/>
<keyword evidence="2" id="KW-0479">Metal-binding</keyword>
<accession>A0A918C3J5</accession>
<dbReference type="GO" id="GO:0016020">
    <property type="term" value="C:membrane"/>
    <property type="evidence" value="ECO:0007669"/>
    <property type="project" value="InterPro"/>
</dbReference>
<dbReference type="PROSITE" id="PS50857">
    <property type="entry name" value="COX2_CUA"/>
    <property type="match status" value="1"/>
</dbReference>
<dbReference type="EMBL" id="BMQL01000006">
    <property type="protein sequence ID" value="GGR03260.1"/>
    <property type="molecule type" value="Genomic_DNA"/>
</dbReference>
<protein>
    <submittedName>
        <fullName evidence="6">Cytochrome c oxidase subunit 2</fullName>
    </submittedName>
</protein>
<evidence type="ECO:0000313" key="7">
    <source>
        <dbReference type="Proteomes" id="UP000603865"/>
    </source>
</evidence>
<gene>
    <name evidence="6" type="primary">cbaB</name>
    <name evidence="6" type="ORF">GCM10008957_15160</name>
</gene>
<dbReference type="InterPro" id="IPR001505">
    <property type="entry name" value="Copper_CuA"/>
</dbReference>
<feature type="transmembrane region" description="Helical" evidence="4">
    <location>
        <begin position="12"/>
        <end position="34"/>
    </location>
</feature>
<dbReference type="Pfam" id="PF00116">
    <property type="entry name" value="COX2"/>
    <property type="match status" value="1"/>
</dbReference>